<reference evidence="2 3" key="1">
    <citation type="submission" date="2013-02" db="EMBL/GenBank/DDBJ databases">
        <title>The Genome Sequence of Lactobacillus catenaformis F0143.</title>
        <authorList>
            <consortium name="The Broad Institute Genome Sequencing Platform"/>
            <person name="Earl A."/>
            <person name="Ward D."/>
            <person name="Feldgarden M."/>
            <person name="Gevers D."/>
            <person name="Izard J."/>
            <person name="Blanton J.M."/>
            <person name="Mathney J."/>
            <person name="Dewhirst F.E."/>
            <person name="Young S.K."/>
            <person name="Zeng Q."/>
            <person name="Gargeya S."/>
            <person name="Fitzgerald M."/>
            <person name="Haas B."/>
            <person name="Abouelleil A."/>
            <person name="Alvarado L."/>
            <person name="Arachchi H.M."/>
            <person name="Berlin A."/>
            <person name="Chapman S.B."/>
            <person name="Gearin G."/>
            <person name="Goldberg J."/>
            <person name="Griggs A."/>
            <person name="Gujja S."/>
            <person name="Hansen M."/>
            <person name="Heiman D."/>
            <person name="Howarth C."/>
            <person name="Larimer J."/>
            <person name="Lui A."/>
            <person name="MacDonald P.J.P."/>
            <person name="McCowen C."/>
            <person name="Montmayeur A."/>
            <person name="Murphy C."/>
            <person name="Neiman D."/>
            <person name="Pearson M."/>
            <person name="Priest M."/>
            <person name="Roberts A."/>
            <person name="Saif S."/>
            <person name="Shea T."/>
            <person name="Sisk P."/>
            <person name="Stolte C."/>
            <person name="Sykes S."/>
            <person name="Wortman J."/>
            <person name="Nusbaum C."/>
            <person name="Birren B."/>
        </authorList>
    </citation>
    <scope>NUCLEOTIDE SEQUENCE [LARGE SCALE GENOMIC DNA]</scope>
    <source>
        <strain evidence="2 3">OT 569</strain>
    </source>
</reference>
<dbReference type="AlphaFoldDB" id="M2PBC9"/>
<sequence length="69" mass="8075">MNKKLRVLLDALVVLFSQIFFMCVIPIGNNKPLSLLSFFTNKNIILFWVVYVIVTVLIHIIIKKFKHND</sequence>
<feature type="transmembrane region" description="Helical" evidence="1">
    <location>
        <begin position="44"/>
        <end position="62"/>
    </location>
</feature>
<keyword evidence="1" id="KW-0472">Membrane</keyword>
<proteinExistence type="predicted"/>
<keyword evidence="3" id="KW-1185">Reference proteome</keyword>
<evidence type="ECO:0000313" key="2">
    <source>
        <dbReference type="EMBL" id="EMD17697.1"/>
    </source>
</evidence>
<evidence type="ECO:0000256" key="1">
    <source>
        <dbReference type="SAM" id="Phobius"/>
    </source>
</evidence>
<dbReference type="RefSeq" id="WP_004801140.1">
    <property type="nucleotide sequence ID" value="NZ_AUGJ01000001.1"/>
</dbReference>
<dbReference type="Proteomes" id="UP000011758">
    <property type="component" value="Unassembled WGS sequence"/>
</dbReference>
<comment type="caution">
    <text evidence="2">The sequence shown here is derived from an EMBL/GenBank/DDBJ whole genome shotgun (WGS) entry which is preliminary data.</text>
</comment>
<dbReference type="STRING" id="999415.HMPREF9943_00129"/>
<dbReference type="EMBL" id="AGEJ01000001">
    <property type="protein sequence ID" value="EMD17697.1"/>
    <property type="molecule type" value="Genomic_DNA"/>
</dbReference>
<keyword evidence="1" id="KW-0812">Transmembrane</keyword>
<keyword evidence="1" id="KW-1133">Transmembrane helix</keyword>
<feature type="transmembrane region" description="Helical" evidence="1">
    <location>
        <begin position="7"/>
        <end position="28"/>
    </location>
</feature>
<protein>
    <submittedName>
        <fullName evidence="2">Uncharacterized protein</fullName>
    </submittedName>
</protein>
<gene>
    <name evidence="2" type="ORF">HMPREF9943_00129</name>
</gene>
<organism evidence="2 3">
    <name type="scientific">Eggerthia catenaformis OT 569 = DSM 20559</name>
    <dbReference type="NCBI Taxonomy" id="999415"/>
    <lineage>
        <taxon>Bacteria</taxon>
        <taxon>Bacillati</taxon>
        <taxon>Bacillota</taxon>
        <taxon>Erysipelotrichia</taxon>
        <taxon>Erysipelotrichales</taxon>
        <taxon>Coprobacillaceae</taxon>
        <taxon>Eggerthia</taxon>
    </lineage>
</organism>
<name>M2PBC9_9FIRM</name>
<accession>M2PBC9</accession>
<evidence type="ECO:0000313" key="3">
    <source>
        <dbReference type="Proteomes" id="UP000011758"/>
    </source>
</evidence>
<dbReference type="BioCyc" id="ECAT999415-HMP:GTTI-138-MONOMER"/>